<dbReference type="SUPFAM" id="SSF81653">
    <property type="entry name" value="Calcium ATPase, transduction domain A"/>
    <property type="match status" value="1"/>
</dbReference>
<proteinExistence type="inferred from homology"/>
<dbReference type="STRING" id="913774.A0A0C3HGD3"/>
<dbReference type="NCBIfam" id="TIGR01511">
    <property type="entry name" value="ATPase-IB1_Cu"/>
    <property type="match status" value="1"/>
</dbReference>
<dbReference type="GO" id="GO:0016887">
    <property type="term" value="F:ATP hydrolysis activity"/>
    <property type="evidence" value="ECO:0007669"/>
    <property type="project" value="InterPro"/>
</dbReference>
<dbReference type="InterPro" id="IPR059000">
    <property type="entry name" value="ATPase_P-type_domA"/>
</dbReference>
<keyword evidence="7" id="KW-0067">ATP-binding</keyword>
<feature type="transmembrane region" description="Helical" evidence="7">
    <location>
        <begin position="838"/>
        <end position="857"/>
    </location>
</feature>
<evidence type="ECO:0000259" key="8">
    <source>
        <dbReference type="Pfam" id="PF00122"/>
    </source>
</evidence>
<evidence type="ECO:0000256" key="1">
    <source>
        <dbReference type="ARBA" id="ARBA00004370"/>
    </source>
</evidence>
<evidence type="ECO:0000313" key="11">
    <source>
        <dbReference type="EMBL" id="KIN07261.1"/>
    </source>
</evidence>
<evidence type="ECO:0000256" key="4">
    <source>
        <dbReference type="ARBA" id="ARBA00022967"/>
    </source>
</evidence>
<dbReference type="Gene3D" id="2.70.150.10">
    <property type="entry name" value="Calcium-transporting ATPase, cytoplasmic transduction domain A"/>
    <property type="match status" value="1"/>
</dbReference>
<accession>A0A0C3HGD3</accession>
<keyword evidence="4" id="KW-1278">Translocase</keyword>
<dbReference type="InParanoid" id="A0A0C3HGD3"/>
<dbReference type="GO" id="GO:0005524">
    <property type="term" value="F:ATP binding"/>
    <property type="evidence" value="ECO:0007669"/>
    <property type="project" value="UniProtKB-UniRule"/>
</dbReference>
<dbReference type="InterPro" id="IPR056236">
    <property type="entry name" value="HMA_PCA1"/>
</dbReference>
<reference evidence="12" key="2">
    <citation type="submission" date="2015-01" db="EMBL/GenBank/DDBJ databases">
        <title>Evolutionary Origins and Diversification of the Mycorrhizal Mutualists.</title>
        <authorList>
            <consortium name="DOE Joint Genome Institute"/>
            <consortium name="Mycorrhizal Genomics Consortium"/>
            <person name="Kohler A."/>
            <person name="Kuo A."/>
            <person name="Nagy L.G."/>
            <person name="Floudas D."/>
            <person name="Copeland A."/>
            <person name="Barry K.W."/>
            <person name="Cichocki N."/>
            <person name="Veneault-Fourrey C."/>
            <person name="LaButti K."/>
            <person name="Lindquist E.A."/>
            <person name="Lipzen A."/>
            <person name="Lundell T."/>
            <person name="Morin E."/>
            <person name="Murat C."/>
            <person name="Riley R."/>
            <person name="Ohm R."/>
            <person name="Sun H."/>
            <person name="Tunlid A."/>
            <person name="Henrissat B."/>
            <person name="Grigoriev I.V."/>
            <person name="Hibbett D.S."/>
            <person name="Martin F."/>
        </authorList>
    </citation>
    <scope>NUCLEOTIDE SEQUENCE [LARGE SCALE GENOMIC DNA]</scope>
    <source>
        <strain evidence="12">Zn</strain>
    </source>
</reference>
<feature type="domain" description="PCA1 HMA heavy metal-associated" evidence="10">
    <location>
        <begin position="125"/>
        <end position="188"/>
    </location>
</feature>
<comment type="similarity">
    <text evidence="7">Belongs to the cation transport ATPase (P-type) (TC 3.A.3) family. Type IB subfamily.</text>
</comment>
<dbReference type="GO" id="GO:0046872">
    <property type="term" value="F:metal ion binding"/>
    <property type="evidence" value="ECO:0007669"/>
    <property type="project" value="UniProtKB-KW"/>
</dbReference>
<evidence type="ECO:0000313" key="12">
    <source>
        <dbReference type="Proteomes" id="UP000054321"/>
    </source>
</evidence>
<dbReference type="InterPro" id="IPR027256">
    <property type="entry name" value="P-typ_ATPase_IB"/>
</dbReference>
<gene>
    <name evidence="11" type="ORF">OIDMADRAFT_108659</name>
</gene>
<dbReference type="AlphaFoldDB" id="A0A0C3HGD3"/>
<evidence type="ECO:0000256" key="3">
    <source>
        <dbReference type="ARBA" id="ARBA00022723"/>
    </source>
</evidence>
<dbReference type="PANTHER" id="PTHR46594:SF4">
    <property type="entry name" value="P-TYPE CATION-TRANSPORTING ATPASE"/>
    <property type="match status" value="1"/>
</dbReference>
<protein>
    <submittedName>
        <fullName evidence="11">Uncharacterized protein</fullName>
    </submittedName>
</protein>
<dbReference type="Pfam" id="PF24534">
    <property type="entry name" value="HMA_PCA1"/>
    <property type="match status" value="1"/>
</dbReference>
<dbReference type="Gene3D" id="3.40.1110.10">
    <property type="entry name" value="Calcium-transporting ATPase, cytoplasmic domain N"/>
    <property type="match status" value="1"/>
</dbReference>
<feature type="domain" description="HMA" evidence="9">
    <location>
        <begin position="57"/>
        <end position="118"/>
    </location>
</feature>
<keyword evidence="5 7" id="KW-1133">Transmembrane helix</keyword>
<feature type="domain" description="P-type ATPase A" evidence="8">
    <location>
        <begin position="346"/>
        <end position="435"/>
    </location>
</feature>
<feature type="transmembrane region" description="Helical" evidence="7">
    <location>
        <begin position="232"/>
        <end position="254"/>
    </location>
</feature>
<dbReference type="SUPFAM" id="SSF56784">
    <property type="entry name" value="HAD-like"/>
    <property type="match status" value="1"/>
</dbReference>
<dbReference type="SUPFAM" id="SSF55008">
    <property type="entry name" value="HMA, heavy metal-associated domain"/>
    <property type="match status" value="1"/>
</dbReference>
<dbReference type="PRINTS" id="PR00119">
    <property type="entry name" value="CATATPASE"/>
</dbReference>
<dbReference type="InterPro" id="IPR023299">
    <property type="entry name" value="ATPase_P-typ_cyto_dom_N"/>
</dbReference>
<evidence type="ECO:0000259" key="10">
    <source>
        <dbReference type="Pfam" id="PF24534"/>
    </source>
</evidence>
<dbReference type="InterPro" id="IPR036163">
    <property type="entry name" value="HMA_dom_sf"/>
</dbReference>
<dbReference type="Proteomes" id="UP000054321">
    <property type="component" value="Unassembled WGS sequence"/>
</dbReference>
<dbReference type="InterPro" id="IPR036412">
    <property type="entry name" value="HAD-like_sf"/>
</dbReference>
<dbReference type="InterPro" id="IPR044492">
    <property type="entry name" value="P_typ_ATPase_HD_dom"/>
</dbReference>
<keyword evidence="7" id="KW-0547">Nucleotide-binding</keyword>
<dbReference type="PANTHER" id="PTHR46594">
    <property type="entry name" value="P-TYPE CATION-TRANSPORTING ATPASE"/>
    <property type="match status" value="1"/>
</dbReference>
<dbReference type="Gene3D" id="3.30.70.100">
    <property type="match status" value="1"/>
</dbReference>
<dbReference type="Pfam" id="PF00702">
    <property type="entry name" value="Hydrolase"/>
    <property type="match status" value="1"/>
</dbReference>
<feature type="transmembrane region" description="Helical" evidence="7">
    <location>
        <begin position="804"/>
        <end position="826"/>
    </location>
</feature>
<evidence type="ECO:0000256" key="2">
    <source>
        <dbReference type="ARBA" id="ARBA00022692"/>
    </source>
</evidence>
<keyword evidence="6 7" id="KW-0472">Membrane</keyword>
<dbReference type="GO" id="GO:0019829">
    <property type="term" value="F:ATPase-coupled monoatomic cation transmembrane transporter activity"/>
    <property type="evidence" value="ECO:0007669"/>
    <property type="project" value="InterPro"/>
</dbReference>
<dbReference type="SFLD" id="SFLDG00002">
    <property type="entry name" value="C1.7:_P-type_atpase_like"/>
    <property type="match status" value="1"/>
</dbReference>
<dbReference type="SFLD" id="SFLDS00003">
    <property type="entry name" value="Haloacid_Dehalogenase"/>
    <property type="match status" value="1"/>
</dbReference>
<name>A0A0C3HGD3_OIDMZ</name>
<dbReference type="Pfam" id="PF00122">
    <property type="entry name" value="E1-E2_ATPase"/>
    <property type="match status" value="1"/>
</dbReference>
<evidence type="ECO:0000256" key="7">
    <source>
        <dbReference type="RuleBase" id="RU362081"/>
    </source>
</evidence>
<keyword evidence="12" id="KW-1185">Reference proteome</keyword>
<feature type="transmembrane region" description="Helical" evidence="7">
    <location>
        <begin position="266"/>
        <end position="289"/>
    </location>
</feature>
<dbReference type="InterPro" id="IPR006121">
    <property type="entry name" value="HMA_dom"/>
</dbReference>
<keyword evidence="3 7" id="KW-0479">Metal-binding</keyword>
<evidence type="ECO:0000259" key="9">
    <source>
        <dbReference type="Pfam" id="PF00403"/>
    </source>
</evidence>
<dbReference type="InterPro" id="IPR023298">
    <property type="entry name" value="ATPase_P-typ_TM_dom_sf"/>
</dbReference>
<organism evidence="11 12">
    <name type="scientific">Oidiodendron maius (strain Zn)</name>
    <dbReference type="NCBI Taxonomy" id="913774"/>
    <lineage>
        <taxon>Eukaryota</taxon>
        <taxon>Fungi</taxon>
        <taxon>Dikarya</taxon>
        <taxon>Ascomycota</taxon>
        <taxon>Pezizomycotina</taxon>
        <taxon>Leotiomycetes</taxon>
        <taxon>Leotiomycetes incertae sedis</taxon>
        <taxon>Myxotrichaceae</taxon>
        <taxon>Oidiodendron</taxon>
    </lineage>
</organism>
<feature type="transmembrane region" description="Helical" evidence="7">
    <location>
        <begin position="494"/>
        <end position="521"/>
    </location>
</feature>
<evidence type="ECO:0000256" key="6">
    <source>
        <dbReference type="ARBA" id="ARBA00023136"/>
    </source>
</evidence>
<feature type="transmembrane region" description="Helical" evidence="7">
    <location>
        <begin position="301"/>
        <end position="319"/>
    </location>
</feature>
<dbReference type="Gene3D" id="3.40.50.1000">
    <property type="entry name" value="HAD superfamily/HAD-like"/>
    <property type="match status" value="1"/>
</dbReference>
<dbReference type="HOGENOM" id="CLU_001771_0_0_1"/>
<dbReference type="Pfam" id="PF00403">
    <property type="entry name" value="HMA"/>
    <property type="match status" value="1"/>
</dbReference>
<dbReference type="InterPro" id="IPR023214">
    <property type="entry name" value="HAD_sf"/>
</dbReference>
<dbReference type="NCBIfam" id="TIGR01494">
    <property type="entry name" value="ATPase_P-type"/>
    <property type="match status" value="2"/>
</dbReference>
<dbReference type="SFLD" id="SFLDF00027">
    <property type="entry name" value="p-type_atpase"/>
    <property type="match status" value="1"/>
</dbReference>
<dbReference type="GO" id="GO:0016020">
    <property type="term" value="C:membrane"/>
    <property type="evidence" value="ECO:0007669"/>
    <property type="project" value="UniProtKB-SubCell"/>
</dbReference>
<evidence type="ECO:0000256" key="5">
    <source>
        <dbReference type="ARBA" id="ARBA00022989"/>
    </source>
</evidence>
<dbReference type="EMBL" id="KN832870">
    <property type="protein sequence ID" value="KIN07261.1"/>
    <property type="molecule type" value="Genomic_DNA"/>
</dbReference>
<dbReference type="InterPro" id="IPR018303">
    <property type="entry name" value="ATPase_P-typ_P_site"/>
</dbReference>
<sequence length="859" mass="92162">MRKDCWAARDNINNFLEKIGCASCTVDNSETFSEGPHGSEHKADVEMALYGVEHIIVRVQGMDCTSCEKKLSRSLSSLVELSNIKTSLLLAQAEFDLAPSSSVDGNKITHVIEKMTGFSCSRIVHEGAELELILGHIPNITEDTWPAGITNLVTLSQTRILVTYDPKVIGARDLLSDDYFRYAQLAPRSAPTRISSGREQLNRTCRKVLLSVCCTLPVLILAWAKLPKHEVLYGAISLSFATVVQLGVAGHFYSRALNALLFSRMIDMDLLIVISSSAAYVYSIVSYAYLSLGKPLLTGQYFETSTLLVTLIMVGRAATEFARQKAIESITIESLQSPTAILIDSCSGKETEIDARLLQYDDLFKVLPESPIVTDGLVISGESEVDEAMITGEATPVHKQAGMFVVAGSVNCSGTFVARATSLPGENTINLIGTMVDEVKSSKPDVQVLADRVAMYFVPTILGLAFVVFIAWVIVGKIIRHQGGAVASINAMTFSISVLIVSCPCAIGLAVPMVVIIASGVAARHGLIFKTAETMDLARNISHVIFDKTGTLTQGNLSVRTAVYPNGNNDSVKSIILGLAKNSKHPVSQAVAAHLISSGTHSSAVCNLKSIPGNGLEASWNGLPVRAGNPYWLGVRNCPDVRRILHLGLTIFCVTLNGELSAVFGLQDMLRPDALDTIVELKNRSINISILSGDNEATVSAIAEELNIPASNVLACCSPEQKQAYVESLLEPEHKRHSESPIILFIGDGLNDAPSLAMASIGLLINNSTSLTVASSAADVILLRPSLSKILTLIDLSKAFHRRVLFNFLWSAVYNLAAIVLTAGIIPSARIPPSYAGLGEAVSIIPVLVAAVGLKLWKV</sequence>
<feature type="transmembrane region" description="Helical" evidence="7">
    <location>
        <begin position="208"/>
        <end position="226"/>
    </location>
</feature>
<reference evidence="11 12" key="1">
    <citation type="submission" date="2014-04" db="EMBL/GenBank/DDBJ databases">
        <authorList>
            <consortium name="DOE Joint Genome Institute"/>
            <person name="Kuo A."/>
            <person name="Martino E."/>
            <person name="Perotto S."/>
            <person name="Kohler A."/>
            <person name="Nagy L.G."/>
            <person name="Floudas D."/>
            <person name="Copeland A."/>
            <person name="Barry K.W."/>
            <person name="Cichocki N."/>
            <person name="Veneault-Fourrey C."/>
            <person name="LaButti K."/>
            <person name="Lindquist E.A."/>
            <person name="Lipzen A."/>
            <person name="Lundell T."/>
            <person name="Morin E."/>
            <person name="Murat C."/>
            <person name="Sun H."/>
            <person name="Tunlid A."/>
            <person name="Henrissat B."/>
            <person name="Grigoriev I.V."/>
            <person name="Hibbett D.S."/>
            <person name="Martin F."/>
            <person name="Nordberg H.P."/>
            <person name="Cantor M.N."/>
            <person name="Hua S.X."/>
        </authorList>
    </citation>
    <scope>NUCLEOTIDE SEQUENCE [LARGE SCALE GENOMIC DNA]</scope>
    <source>
        <strain evidence="11 12">Zn</strain>
    </source>
</reference>
<dbReference type="InterPro" id="IPR008250">
    <property type="entry name" value="ATPase_P-typ_transduc_dom_A_sf"/>
</dbReference>
<feature type="transmembrane region" description="Helical" evidence="7">
    <location>
        <begin position="453"/>
        <end position="474"/>
    </location>
</feature>
<dbReference type="SUPFAM" id="SSF81665">
    <property type="entry name" value="Calcium ATPase, transmembrane domain M"/>
    <property type="match status" value="1"/>
</dbReference>
<dbReference type="CDD" id="cd00371">
    <property type="entry name" value="HMA"/>
    <property type="match status" value="1"/>
</dbReference>
<dbReference type="OrthoDB" id="432719at2759"/>
<dbReference type="PROSITE" id="PS00154">
    <property type="entry name" value="ATPASE_E1_E2"/>
    <property type="match status" value="1"/>
</dbReference>
<keyword evidence="2 7" id="KW-0812">Transmembrane</keyword>
<dbReference type="NCBIfam" id="TIGR01525">
    <property type="entry name" value="ATPase-IB_hvy"/>
    <property type="match status" value="1"/>
</dbReference>
<comment type="subcellular location">
    <subcellularLocation>
        <location evidence="1 7">Membrane</location>
    </subcellularLocation>
</comment>
<dbReference type="InterPro" id="IPR001757">
    <property type="entry name" value="P_typ_ATPase"/>
</dbReference>